<sequence>MVAGYVHFLLHVTKYYGHKRDDYLLVLVSFFFFFSITLSALLKNRAVPQSYLM</sequence>
<organism evidence="2 3">
    <name type="scientific">Aspergillus welwitschiae</name>
    <dbReference type="NCBI Taxonomy" id="1341132"/>
    <lineage>
        <taxon>Eukaryota</taxon>
        <taxon>Fungi</taxon>
        <taxon>Dikarya</taxon>
        <taxon>Ascomycota</taxon>
        <taxon>Pezizomycotina</taxon>
        <taxon>Eurotiomycetes</taxon>
        <taxon>Eurotiomycetidae</taxon>
        <taxon>Eurotiales</taxon>
        <taxon>Aspergillaceae</taxon>
        <taxon>Aspergillus</taxon>
        <taxon>Aspergillus subgen. Circumdati</taxon>
    </lineage>
</organism>
<keyword evidence="1" id="KW-1133">Transmembrane helix</keyword>
<proteinExistence type="predicted"/>
<dbReference type="RefSeq" id="XP_026625592.1">
    <property type="nucleotide sequence ID" value="XM_026766478.1"/>
</dbReference>
<dbReference type="Proteomes" id="UP000253729">
    <property type="component" value="Unassembled WGS sequence"/>
</dbReference>
<gene>
    <name evidence="2" type="ORF">BDQ94DRAFT_144586</name>
</gene>
<dbReference type="AlphaFoldDB" id="A0A3F3Q085"/>
<evidence type="ECO:0000313" key="2">
    <source>
        <dbReference type="EMBL" id="RDH32570.1"/>
    </source>
</evidence>
<accession>A0A3F3Q085</accession>
<protein>
    <submittedName>
        <fullName evidence="2">Uncharacterized protein</fullName>
    </submittedName>
</protein>
<name>A0A3F3Q085_9EURO</name>
<evidence type="ECO:0000313" key="3">
    <source>
        <dbReference type="Proteomes" id="UP000253729"/>
    </source>
</evidence>
<dbReference type="EMBL" id="KZ852049">
    <property type="protein sequence ID" value="RDH32570.1"/>
    <property type="molecule type" value="Genomic_DNA"/>
</dbReference>
<reference evidence="2 3" key="1">
    <citation type="submission" date="2018-07" db="EMBL/GenBank/DDBJ databases">
        <title>The genomes of Aspergillus section Nigri reveals drivers in fungal speciation.</title>
        <authorList>
            <consortium name="DOE Joint Genome Institute"/>
            <person name="Vesth T.C."/>
            <person name="Nybo J."/>
            <person name="Theobald S."/>
            <person name="Brandl J."/>
            <person name="Frisvad J.C."/>
            <person name="Nielsen K.F."/>
            <person name="Lyhne E.K."/>
            <person name="Kogle M.E."/>
            <person name="Kuo A."/>
            <person name="Riley R."/>
            <person name="Clum A."/>
            <person name="Nolan M."/>
            <person name="Lipzen A."/>
            <person name="Salamov A."/>
            <person name="Henrissat B."/>
            <person name="Wiebenga A."/>
            <person name="De vries R.P."/>
            <person name="Grigoriev I.V."/>
            <person name="Mortensen U.H."/>
            <person name="Andersen M.R."/>
            <person name="Baker S.E."/>
        </authorList>
    </citation>
    <scope>NUCLEOTIDE SEQUENCE [LARGE SCALE GENOMIC DNA]</scope>
    <source>
        <strain evidence="2 3">CBS 139.54b</strain>
    </source>
</reference>
<keyword evidence="1" id="KW-0472">Membrane</keyword>
<dbReference type="GeneID" id="38134834"/>
<keyword evidence="3" id="KW-1185">Reference proteome</keyword>
<evidence type="ECO:0000256" key="1">
    <source>
        <dbReference type="SAM" id="Phobius"/>
    </source>
</evidence>
<feature type="transmembrane region" description="Helical" evidence="1">
    <location>
        <begin position="23"/>
        <end position="42"/>
    </location>
</feature>
<keyword evidence="1" id="KW-0812">Transmembrane</keyword>